<reference evidence="2" key="1">
    <citation type="submission" date="2022-12" db="EMBL/GenBank/DDBJ databases">
        <authorList>
            <person name="Krivoruchko A.V."/>
            <person name="Elkin A."/>
        </authorList>
    </citation>
    <scope>NUCLEOTIDE SEQUENCE</scope>
    <source>
        <strain evidence="2">IEGM 1388</strain>
    </source>
</reference>
<proteinExistence type="predicted"/>
<organism evidence="2 3">
    <name type="scientific">Gordonia rubripertincta</name>
    <name type="common">Rhodococcus corallinus</name>
    <dbReference type="NCBI Taxonomy" id="36822"/>
    <lineage>
        <taxon>Bacteria</taxon>
        <taxon>Bacillati</taxon>
        <taxon>Actinomycetota</taxon>
        <taxon>Actinomycetes</taxon>
        <taxon>Mycobacteriales</taxon>
        <taxon>Gordoniaceae</taxon>
        <taxon>Gordonia</taxon>
    </lineage>
</organism>
<dbReference type="SUPFAM" id="SSF51182">
    <property type="entry name" value="RmlC-like cupins"/>
    <property type="match status" value="1"/>
</dbReference>
<dbReference type="EMBL" id="JAPWIE010000001">
    <property type="protein sequence ID" value="MCZ4548563.1"/>
    <property type="molecule type" value="Genomic_DNA"/>
</dbReference>
<feature type="compositionally biased region" description="Basic and acidic residues" evidence="1">
    <location>
        <begin position="25"/>
        <end position="36"/>
    </location>
</feature>
<evidence type="ECO:0000313" key="3">
    <source>
        <dbReference type="Proteomes" id="UP001067235"/>
    </source>
</evidence>
<dbReference type="InterPro" id="IPR014710">
    <property type="entry name" value="RmlC-like_jellyroll"/>
</dbReference>
<gene>
    <name evidence="2" type="ORF">O4213_01115</name>
</gene>
<dbReference type="Proteomes" id="UP001067235">
    <property type="component" value="Unassembled WGS sequence"/>
</dbReference>
<dbReference type="RefSeq" id="WP_301569038.1">
    <property type="nucleotide sequence ID" value="NZ_JAPWIE010000001.1"/>
</dbReference>
<evidence type="ECO:0008006" key="4">
    <source>
        <dbReference type="Google" id="ProtNLM"/>
    </source>
</evidence>
<protein>
    <recommendedName>
        <fullName evidence="4">Cupin domain-containing protein</fullName>
    </recommendedName>
</protein>
<dbReference type="InterPro" id="IPR011051">
    <property type="entry name" value="RmlC_Cupin_sf"/>
</dbReference>
<dbReference type="Gene3D" id="2.60.120.10">
    <property type="entry name" value="Jelly Rolls"/>
    <property type="match status" value="1"/>
</dbReference>
<sequence length="120" mass="13262">MTAGRPRGPEAITWSRALATGSRSLHSDHPTPRFRQREPGHAAIEYTNPADGGDVLLTIWCEFHRPRPETTTATRRDVGSSIFQVFEGSGKVTLGTQRQSLVTGDLFVVPDKPDRATRHI</sequence>
<name>A0ABT4MNI8_GORRU</name>
<evidence type="ECO:0000256" key="1">
    <source>
        <dbReference type="SAM" id="MobiDB-lite"/>
    </source>
</evidence>
<accession>A0ABT4MNI8</accession>
<feature type="region of interest" description="Disordered" evidence="1">
    <location>
        <begin position="15"/>
        <end position="36"/>
    </location>
</feature>
<comment type="caution">
    <text evidence="2">The sequence shown here is derived from an EMBL/GenBank/DDBJ whole genome shotgun (WGS) entry which is preliminary data.</text>
</comment>
<evidence type="ECO:0000313" key="2">
    <source>
        <dbReference type="EMBL" id="MCZ4548563.1"/>
    </source>
</evidence>
<keyword evidence="3" id="KW-1185">Reference proteome</keyword>